<organism evidence="4 5">
    <name type="scientific">Paenibacillus hodogayensis</name>
    <dbReference type="NCBI Taxonomy" id="279208"/>
    <lineage>
        <taxon>Bacteria</taxon>
        <taxon>Bacillati</taxon>
        <taxon>Bacillota</taxon>
        <taxon>Bacilli</taxon>
        <taxon>Bacillales</taxon>
        <taxon>Paenibacillaceae</taxon>
        <taxon>Paenibacillus</taxon>
    </lineage>
</organism>
<dbReference type="Proteomes" id="UP001589619">
    <property type="component" value="Unassembled WGS sequence"/>
</dbReference>
<evidence type="ECO:0000313" key="4">
    <source>
        <dbReference type="EMBL" id="MFB9753325.1"/>
    </source>
</evidence>
<dbReference type="InterPro" id="IPR011650">
    <property type="entry name" value="Peptidase_M20_dimer"/>
</dbReference>
<evidence type="ECO:0000256" key="2">
    <source>
        <dbReference type="ARBA" id="ARBA00022801"/>
    </source>
</evidence>
<keyword evidence="2" id="KW-0378">Hydrolase</keyword>
<dbReference type="CDD" id="cd03885">
    <property type="entry name" value="M20_CPDG2"/>
    <property type="match status" value="1"/>
</dbReference>
<evidence type="ECO:0000259" key="3">
    <source>
        <dbReference type="Pfam" id="PF07687"/>
    </source>
</evidence>
<dbReference type="Pfam" id="PF07687">
    <property type="entry name" value="M20_dimer"/>
    <property type="match status" value="1"/>
</dbReference>
<dbReference type="SUPFAM" id="SSF55031">
    <property type="entry name" value="Bacterial exopeptidase dimerisation domain"/>
    <property type="match status" value="1"/>
</dbReference>
<dbReference type="InterPro" id="IPR050072">
    <property type="entry name" value="Peptidase_M20A"/>
</dbReference>
<dbReference type="Gene3D" id="3.30.70.360">
    <property type="match status" value="1"/>
</dbReference>
<evidence type="ECO:0000313" key="5">
    <source>
        <dbReference type="Proteomes" id="UP001589619"/>
    </source>
</evidence>
<dbReference type="Gene3D" id="3.40.630.10">
    <property type="entry name" value="Zn peptidases"/>
    <property type="match status" value="1"/>
</dbReference>
<dbReference type="PANTHER" id="PTHR43808:SF9">
    <property type="entry name" value="BLL0789 PROTEIN"/>
    <property type="match status" value="1"/>
</dbReference>
<sequence>MSDIRRYLDGQLQEMLNTLRELVELESPSRDKRLTDRLGAHLAELFEKLTGGTALVIDNEPFGNHIRGEWGEGPEQILLLAHLDTIWQEGDLADMPFRIEEDRVYGPGVFDMKGGIVQGLYALRALRELDKPLAAKVVFLCTSDEEIGSLSSRPLIEEEARKSRYVLVLEPAMGPQGALKTSRKGMGLFHLEVQGVSSHAGVDHRNGRSAIEELAHQIIALHSMTDYEQGTTVNVGIISGGTASNVVADKAEAEIDLRIASRSEADQVVPLIKALVPQTEGTTVKVEGGINRYPLERTARVAEMFEIARSIAKEELGLDLSEAGTGGGSDGNFTAPLAPTLDGLGAVGDGAHAKHEHLILSQMPVRSALLAHLLAKLDERIAGRTVPE</sequence>
<evidence type="ECO:0000256" key="1">
    <source>
        <dbReference type="ARBA" id="ARBA00022723"/>
    </source>
</evidence>
<dbReference type="PANTHER" id="PTHR43808">
    <property type="entry name" value="ACETYLORNITHINE DEACETYLASE"/>
    <property type="match status" value="1"/>
</dbReference>
<name>A0ABV5VYH4_9BACL</name>
<dbReference type="Pfam" id="PF01546">
    <property type="entry name" value="Peptidase_M20"/>
    <property type="match status" value="1"/>
</dbReference>
<gene>
    <name evidence="4" type="ORF">ACFFNY_17310</name>
</gene>
<keyword evidence="5" id="KW-1185">Reference proteome</keyword>
<protein>
    <submittedName>
        <fullName evidence="4">M20 family metallopeptidase</fullName>
    </submittedName>
</protein>
<dbReference type="SUPFAM" id="SSF53187">
    <property type="entry name" value="Zn-dependent exopeptidases"/>
    <property type="match status" value="1"/>
</dbReference>
<reference evidence="4 5" key="1">
    <citation type="submission" date="2024-09" db="EMBL/GenBank/DDBJ databases">
        <authorList>
            <person name="Sun Q."/>
            <person name="Mori K."/>
        </authorList>
    </citation>
    <scope>NUCLEOTIDE SEQUENCE [LARGE SCALE GENOMIC DNA]</scope>
    <source>
        <strain evidence="4 5">JCM 12520</strain>
    </source>
</reference>
<dbReference type="InterPro" id="IPR036264">
    <property type="entry name" value="Bact_exopeptidase_dim_dom"/>
</dbReference>
<feature type="domain" description="Peptidase M20 dimerisation" evidence="3">
    <location>
        <begin position="182"/>
        <end position="277"/>
    </location>
</feature>
<dbReference type="EMBL" id="JBHMAG010000012">
    <property type="protein sequence ID" value="MFB9753325.1"/>
    <property type="molecule type" value="Genomic_DNA"/>
</dbReference>
<dbReference type="InterPro" id="IPR017150">
    <property type="entry name" value="Pept_M20_glutamate_carboxypep"/>
</dbReference>
<dbReference type="PIRSF" id="PIRSF037238">
    <property type="entry name" value="Carboxypeptidase_G2"/>
    <property type="match status" value="1"/>
</dbReference>
<proteinExistence type="predicted"/>
<dbReference type="InterPro" id="IPR002933">
    <property type="entry name" value="Peptidase_M20"/>
</dbReference>
<dbReference type="RefSeq" id="WP_344901727.1">
    <property type="nucleotide sequence ID" value="NZ_BAAAYO010000001.1"/>
</dbReference>
<accession>A0ABV5VYH4</accession>
<keyword evidence="1" id="KW-0479">Metal-binding</keyword>
<comment type="caution">
    <text evidence="4">The sequence shown here is derived from an EMBL/GenBank/DDBJ whole genome shotgun (WGS) entry which is preliminary data.</text>
</comment>